<organism evidence="2 3">
    <name type="scientific">Yaravirus sp. 'brasiliensis'</name>
    <dbReference type="NCBI Taxonomy" id="2739681"/>
    <lineage>
        <taxon>Viruses</taxon>
        <taxon>Varidnaviria</taxon>
        <taxon>Bamfordvirae</taxon>
        <taxon>Nucleocytoviricota</taxon>
        <taxon>Mriyaviricetes</taxon>
        <taxon>Yaraviridae</taxon>
        <taxon>Yaravirus</taxon>
        <taxon>Yaravirus brasiliense</taxon>
    </lineage>
</organism>
<evidence type="ECO:0000256" key="1">
    <source>
        <dbReference type="SAM" id="MobiDB-lite"/>
    </source>
</evidence>
<dbReference type="GeneID" id="80539296"/>
<accession>A0AAE7B560</accession>
<evidence type="ECO:0000313" key="3">
    <source>
        <dbReference type="Proteomes" id="UP000830293"/>
    </source>
</evidence>
<proteinExistence type="predicted"/>
<dbReference type="Proteomes" id="UP000830293">
    <property type="component" value="Segment"/>
</dbReference>
<sequence length="351" mass="40527">MNDPKYVTFEELNYVGGMDTEEGEEAELEELKVESMQEDQTRRGKYTVTPADDPSEVAKASEEKLEKLRAKNGDEPYAGFEYTETGRIKYTPASSLKIQPWNLAEIPLNCFVIEYGKRRTGKSFWTRDFLSQLAGKFYVATVHTDTKFNGFFQEFIDEDYIYDGYNDEALGRLFLKNRQLVQMRNDGTLPENVHFFALAWLDDVVADNTLRYSKWMARAATQGRHFDLMVGINTQHGTAIPPSWRGNADIVVIFTQLHAATKEMLAREYLGMLNMRTAMELIDMYTESHGCLVLELWRNSNRPEEFIFHYKASEPAKFSVVAPLPPRVVTSLETQEDLQHDEEYQAHFDWA</sequence>
<reference evidence="2" key="1">
    <citation type="submission" date="2020-04" db="EMBL/GenBank/DDBJ databases">
        <title>A mysterious 80 nm amoeba virus with a near complete 'ORFan genome' challenges the classification of DNA viruses.</title>
        <authorList>
            <person name="Boratto P.V.M."/>
            <person name="Oliveira G.P."/>
            <person name="Machado T.B."/>
            <person name="Andrade A.C.S.P."/>
            <person name="Baudoin J.P."/>
            <person name="Klose T."/>
            <person name="Azza S."/>
            <person name="Decloquement P."/>
            <person name="Chabriere E."/>
            <person name="Colson P."/>
            <person name="Levasseur A."/>
            <person name="La Scola B."/>
            <person name="Abrahao J.S."/>
        </authorList>
    </citation>
    <scope>NUCLEOTIDE SEQUENCE</scope>
    <source>
        <strain evidence="2">BHMG</strain>
    </source>
</reference>
<protein>
    <submittedName>
        <fullName evidence="2">NTPase B204 FtsK-HerA superfamily protein</fullName>
    </submittedName>
</protein>
<evidence type="ECO:0000313" key="2">
    <source>
        <dbReference type="EMBL" id="QKE44413.1"/>
    </source>
</evidence>
<feature type="compositionally biased region" description="Basic and acidic residues" evidence="1">
    <location>
        <begin position="33"/>
        <end position="42"/>
    </location>
</feature>
<dbReference type="EMBL" id="MT293574">
    <property type="protein sequence ID" value="QKE44413.1"/>
    <property type="molecule type" value="Genomic_DNA"/>
</dbReference>
<feature type="region of interest" description="Disordered" evidence="1">
    <location>
        <begin position="33"/>
        <end position="57"/>
    </location>
</feature>
<name>A0AAE7B560_9VIRU</name>
<keyword evidence="3" id="KW-1185">Reference proteome</keyword>
<dbReference type="KEGG" id="vg:80539296"/>
<dbReference type="RefSeq" id="YP_010800660.1">
    <property type="nucleotide sequence ID" value="NC_076895.1"/>
</dbReference>